<protein>
    <submittedName>
        <fullName evidence="2">Uncharacterized protein</fullName>
    </submittedName>
</protein>
<feature type="compositionally biased region" description="Low complexity" evidence="1">
    <location>
        <begin position="28"/>
        <end position="41"/>
    </location>
</feature>
<dbReference type="Proteomes" id="UP001501842">
    <property type="component" value="Unassembled WGS sequence"/>
</dbReference>
<keyword evidence="3" id="KW-1185">Reference proteome</keyword>
<evidence type="ECO:0000313" key="2">
    <source>
        <dbReference type="EMBL" id="GAA2718246.1"/>
    </source>
</evidence>
<sequence length="94" mass="9542">MLGEASFEGSCAVLDAPERAASRRGSGREATSAHTAAAATAPAPNGMSACLFVFGAFGGLVTLSTPTDSLRHDVSASAGETAPFWSPAFTSRHR</sequence>
<dbReference type="EMBL" id="BAAATZ010000001">
    <property type="protein sequence ID" value="GAA2718246.1"/>
    <property type="molecule type" value="Genomic_DNA"/>
</dbReference>
<reference evidence="3" key="1">
    <citation type="journal article" date="2019" name="Int. J. Syst. Evol. Microbiol.">
        <title>The Global Catalogue of Microorganisms (GCM) 10K type strain sequencing project: providing services to taxonomists for standard genome sequencing and annotation.</title>
        <authorList>
            <consortium name="The Broad Institute Genomics Platform"/>
            <consortium name="The Broad Institute Genome Sequencing Center for Infectious Disease"/>
            <person name="Wu L."/>
            <person name="Ma J."/>
        </authorList>
    </citation>
    <scope>NUCLEOTIDE SEQUENCE [LARGE SCALE GENOMIC DNA]</scope>
    <source>
        <strain evidence="3">JCM 8201</strain>
    </source>
</reference>
<gene>
    <name evidence="2" type="ORF">GCM10010439_00880</name>
</gene>
<proteinExistence type="predicted"/>
<feature type="region of interest" description="Disordered" evidence="1">
    <location>
        <begin position="18"/>
        <end position="41"/>
    </location>
</feature>
<evidence type="ECO:0000313" key="3">
    <source>
        <dbReference type="Proteomes" id="UP001501842"/>
    </source>
</evidence>
<name>A0ABP6G725_9ACTN</name>
<accession>A0ABP6G725</accession>
<comment type="caution">
    <text evidence="2">The sequence shown here is derived from an EMBL/GenBank/DDBJ whole genome shotgun (WGS) entry which is preliminary data.</text>
</comment>
<organism evidence="2 3">
    <name type="scientific">Actinocorallia aurantiaca</name>
    <dbReference type="NCBI Taxonomy" id="46204"/>
    <lineage>
        <taxon>Bacteria</taxon>
        <taxon>Bacillati</taxon>
        <taxon>Actinomycetota</taxon>
        <taxon>Actinomycetes</taxon>
        <taxon>Streptosporangiales</taxon>
        <taxon>Thermomonosporaceae</taxon>
        <taxon>Actinocorallia</taxon>
    </lineage>
</organism>
<evidence type="ECO:0000256" key="1">
    <source>
        <dbReference type="SAM" id="MobiDB-lite"/>
    </source>
</evidence>
<feature type="region of interest" description="Disordered" evidence="1">
    <location>
        <begin position="70"/>
        <end position="94"/>
    </location>
</feature>